<dbReference type="InterPro" id="IPR050985">
    <property type="entry name" value="Alpha-glycosidase_related"/>
</dbReference>
<evidence type="ECO:0000259" key="7">
    <source>
        <dbReference type="Pfam" id="PF16875"/>
    </source>
</evidence>
<organism evidence="8 9">
    <name type="scientific">Novosphingobium ginsenosidimutans</name>
    <dbReference type="NCBI Taxonomy" id="1176536"/>
    <lineage>
        <taxon>Bacteria</taxon>
        <taxon>Pseudomonadati</taxon>
        <taxon>Pseudomonadota</taxon>
        <taxon>Alphaproteobacteria</taxon>
        <taxon>Sphingomonadales</taxon>
        <taxon>Sphingomonadaceae</taxon>
        <taxon>Novosphingobium</taxon>
    </lineage>
</organism>
<dbReference type="SUPFAM" id="SSF51445">
    <property type="entry name" value="(Trans)glycosidases"/>
    <property type="match status" value="1"/>
</dbReference>
<accession>A0A5B8S752</accession>
<dbReference type="CDD" id="cd14791">
    <property type="entry name" value="GH36"/>
    <property type="match status" value="1"/>
</dbReference>
<keyword evidence="3 5" id="KW-0378">Hydrolase</keyword>
<evidence type="ECO:0000256" key="3">
    <source>
        <dbReference type="ARBA" id="ARBA00022801"/>
    </source>
</evidence>
<dbReference type="Pfam" id="PF02065">
    <property type="entry name" value="Melibiase"/>
    <property type="match status" value="1"/>
</dbReference>
<dbReference type="GO" id="GO:0016052">
    <property type="term" value="P:carbohydrate catabolic process"/>
    <property type="evidence" value="ECO:0007669"/>
    <property type="project" value="InterPro"/>
</dbReference>
<protein>
    <recommendedName>
        <fullName evidence="2 5">Alpha-galactosidase</fullName>
        <ecNumber evidence="2 5">3.2.1.22</ecNumber>
    </recommendedName>
</protein>
<keyword evidence="4 5" id="KW-0326">Glycosidase</keyword>
<dbReference type="InterPro" id="IPR031704">
    <property type="entry name" value="Glyco_hydro_36_N"/>
</dbReference>
<dbReference type="Gene3D" id="2.70.98.60">
    <property type="entry name" value="alpha-galactosidase from lactobacil brevis"/>
    <property type="match status" value="1"/>
</dbReference>
<dbReference type="Gene3D" id="3.20.20.70">
    <property type="entry name" value="Aldolase class I"/>
    <property type="match status" value="1"/>
</dbReference>
<keyword evidence="9" id="KW-1185">Reference proteome</keyword>
<evidence type="ECO:0000256" key="6">
    <source>
        <dbReference type="PIRSR" id="PIRSR005536-1"/>
    </source>
</evidence>
<name>A0A5B8S752_9SPHN</name>
<dbReference type="OrthoDB" id="9758822at2"/>
<reference evidence="8 9" key="1">
    <citation type="journal article" date="2013" name="J. Microbiol. Biotechnol.">
        <title>Novosphingobium ginsenosidimutans sp. nov., with the ability to convert ginsenoside.</title>
        <authorList>
            <person name="Kim J.K."/>
            <person name="He D."/>
            <person name="Liu Q.M."/>
            <person name="Park H.Y."/>
            <person name="Jung M.S."/>
            <person name="Yoon M.H."/>
            <person name="Kim S.C."/>
            <person name="Im W.T."/>
        </authorList>
    </citation>
    <scope>NUCLEOTIDE SEQUENCE [LARGE SCALE GENOMIC DNA]</scope>
    <source>
        <strain evidence="8 9">FW-6</strain>
    </source>
</reference>
<sequence>MCCACRASACCWPRSRSGGSRKGGEAQLPQPDSWIVLNGRASTLVLEVVPGEAPLWRYWGPRLPDGVTPPASLRSTRPTPSFSPDFDQPLSLVPGLGQGWFGEPGLKAHREGRDWTFQVTDCAVQQDARRATVSLTDQVARIALTVTLALDPDSDVLTVFTTLTNQGETPLDVHWLAAAVLPLPDCSKSVRSFSGRHNTEFVPVEDALTRSQWRRENRRGLTSHDCVPGAVVLADGCAYGAQLAWSGNHCQLIDWVDDGRWQWQLGEALMPGEVRLGPGETLTSPEVLTTCAADANGVAQNFHAAIRARMDWPGSAMRPRPVHLNTWEGFYFDHDEAALKDLADAAAKAGIERFVLDDGWFHRRGDDTTSLGDWWPDNVKYPNGLGPLADHVTGLGMEFGLWVEPEMINPDSELYRAHPEWTLQIAGRPLITARNQLVLDMGRIDVRDYLYERLAGLLNELPIRYLKWDHNRDLTAAGERPSFRKQVLGAYDLLARLRRDFPAVEIEACAGGGGRIDAGIARYTHRFWTSDNIDAVSRVSIQRGYLQFFPPELMGSHVGAAPAHATGRIQTMRFRNHVALPGHFGVELDLRKLSDRDLARLGEGISRYKALRDRLHQGHVWQGKGADGLLWQAHGSVEALVLLITRIDPQTQRHAPGLRLPMLDPARRYQVGETDYDGAWLVQQGLPLPPLRGEDGLVLEVTAL</sequence>
<dbReference type="FunFam" id="3.20.20.70:FF:000118">
    <property type="entry name" value="Alpha-galactosidase"/>
    <property type="match status" value="1"/>
</dbReference>
<dbReference type="EMBL" id="CP042345">
    <property type="protein sequence ID" value="QEA17439.1"/>
    <property type="molecule type" value="Genomic_DNA"/>
</dbReference>
<proteinExistence type="inferred from homology"/>
<dbReference type="PRINTS" id="PR00743">
    <property type="entry name" value="GLHYDRLASE36"/>
</dbReference>
<dbReference type="EC" id="3.2.1.22" evidence="2 5"/>
<comment type="similarity">
    <text evidence="5">Belongs to the glycosyl hydrolase.</text>
</comment>
<evidence type="ECO:0000256" key="4">
    <source>
        <dbReference type="ARBA" id="ARBA00023295"/>
    </source>
</evidence>
<dbReference type="PIRSF" id="PIRSF005536">
    <property type="entry name" value="Agal"/>
    <property type="match status" value="1"/>
</dbReference>
<evidence type="ECO:0000313" key="9">
    <source>
        <dbReference type="Proteomes" id="UP000321172"/>
    </source>
</evidence>
<feature type="active site" description="Proton donor" evidence="6">
    <location>
        <position position="531"/>
    </location>
</feature>
<feature type="domain" description="Glycosyl hydrolase family 36 N-terminal" evidence="7">
    <location>
        <begin position="54"/>
        <end position="267"/>
    </location>
</feature>
<evidence type="ECO:0000256" key="2">
    <source>
        <dbReference type="ARBA" id="ARBA00012755"/>
    </source>
</evidence>
<dbReference type="Pfam" id="PF16875">
    <property type="entry name" value="Glyco_hydro_36N"/>
    <property type="match status" value="1"/>
</dbReference>
<gene>
    <name evidence="8" type="ORF">FRF71_03525</name>
</gene>
<dbReference type="Proteomes" id="UP000321172">
    <property type="component" value="Chromosome"/>
</dbReference>
<dbReference type="AlphaFoldDB" id="A0A5B8S752"/>
<dbReference type="InterPro" id="IPR038417">
    <property type="entry name" value="Alpga-gal_N_sf"/>
</dbReference>
<dbReference type="InterPro" id="IPR013785">
    <property type="entry name" value="Aldolase_TIM"/>
</dbReference>
<evidence type="ECO:0000313" key="8">
    <source>
        <dbReference type="EMBL" id="QEA17439.1"/>
    </source>
</evidence>
<dbReference type="InterPro" id="IPR002252">
    <property type="entry name" value="Glyco_hydro_36"/>
</dbReference>
<dbReference type="KEGG" id="ngf:FRF71_03525"/>
<dbReference type="PANTHER" id="PTHR43053">
    <property type="entry name" value="GLYCOSIDASE FAMILY 31"/>
    <property type="match status" value="1"/>
</dbReference>
<dbReference type="InterPro" id="IPR017853">
    <property type="entry name" value="GH"/>
</dbReference>
<evidence type="ECO:0000256" key="1">
    <source>
        <dbReference type="ARBA" id="ARBA00001255"/>
    </source>
</evidence>
<feature type="active site" description="Nucleophile" evidence="6">
    <location>
        <position position="469"/>
    </location>
</feature>
<dbReference type="PANTHER" id="PTHR43053:SF3">
    <property type="entry name" value="ALPHA-GALACTOSIDASE C-RELATED"/>
    <property type="match status" value="1"/>
</dbReference>
<comment type="catalytic activity">
    <reaction evidence="1 5">
        <text>Hydrolysis of terminal, non-reducing alpha-D-galactose residues in alpha-D-galactosides, including galactose oligosaccharides, galactomannans and galactolipids.</text>
        <dbReference type="EC" id="3.2.1.22"/>
    </reaction>
</comment>
<evidence type="ECO:0000256" key="5">
    <source>
        <dbReference type="PIRNR" id="PIRNR005536"/>
    </source>
</evidence>
<dbReference type="GO" id="GO:0004557">
    <property type="term" value="F:alpha-galactosidase activity"/>
    <property type="evidence" value="ECO:0007669"/>
    <property type="project" value="UniProtKB-UniRule"/>
</dbReference>